<sequence length="65" mass="7746">MKVVDVLRLCSCRVHIYYKGKYVTRYEDCEDLNKIEEWLLNAEVRDFDAMATNPYGDCHLEIDIE</sequence>
<dbReference type="EMBL" id="BK059101">
    <property type="protein sequence ID" value="DAE30052.1"/>
    <property type="molecule type" value="Genomic_DNA"/>
</dbReference>
<name>A0A8S5RGD6_9VIRU</name>
<evidence type="ECO:0000313" key="1">
    <source>
        <dbReference type="EMBL" id="DAE30052.1"/>
    </source>
</evidence>
<organism evidence="1">
    <name type="scientific">virus sp. ctE0n6</name>
    <dbReference type="NCBI Taxonomy" id="2827985"/>
    <lineage>
        <taxon>Viruses</taxon>
    </lineage>
</organism>
<protein>
    <submittedName>
        <fullName evidence="1">Uncharacterized protein</fullName>
    </submittedName>
</protein>
<proteinExistence type="predicted"/>
<reference evidence="1" key="1">
    <citation type="journal article" date="2021" name="Proc. Natl. Acad. Sci. U.S.A.">
        <title>A Catalog of Tens of Thousands of Viruses from Human Metagenomes Reveals Hidden Associations with Chronic Diseases.</title>
        <authorList>
            <person name="Tisza M.J."/>
            <person name="Buck C.B."/>
        </authorList>
    </citation>
    <scope>NUCLEOTIDE SEQUENCE</scope>
    <source>
        <strain evidence="1">CtE0n6</strain>
    </source>
</reference>
<accession>A0A8S5RGD6</accession>